<name>A0AA42LSJ4_9BURK</name>
<organism evidence="3 4">
    <name type="scientific">Achromobacter spanius</name>
    <dbReference type="NCBI Taxonomy" id="217203"/>
    <lineage>
        <taxon>Bacteria</taxon>
        <taxon>Pseudomonadati</taxon>
        <taxon>Pseudomonadota</taxon>
        <taxon>Betaproteobacteria</taxon>
        <taxon>Burkholderiales</taxon>
        <taxon>Alcaligenaceae</taxon>
        <taxon>Achromobacter</taxon>
    </lineage>
</organism>
<protein>
    <submittedName>
        <fullName evidence="3">Uncharacterized protein</fullName>
    </submittedName>
</protein>
<proteinExistence type="predicted"/>
<evidence type="ECO:0000256" key="2">
    <source>
        <dbReference type="SAM" id="Phobius"/>
    </source>
</evidence>
<reference evidence="3" key="1">
    <citation type="submission" date="2022-09" db="EMBL/GenBank/DDBJ databases">
        <title>Intensive care unit water sources are persistently colonized with multi-drug resistant bacteria and are the site of extensive horizontal gene transfer of antibiotic resistance genes.</title>
        <authorList>
            <person name="Diorio-Toth L."/>
        </authorList>
    </citation>
    <scope>NUCLEOTIDE SEQUENCE</scope>
    <source>
        <strain evidence="3">GD03843</strain>
    </source>
</reference>
<keyword evidence="2" id="KW-0472">Membrane</keyword>
<gene>
    <name evidence="3" type="ORF">N5D93_22870</name>
</gene>
<evidence type="ECO:0000313" key="3">
    <source>
        <dbReference type="EMBL" id="MDH0738679.1"/>
    </source>
</evidence>
<sequence length="202" mass="22038">MSATKDVSIEREIDPQREFALDGSFASSEAEGFHHGSVTEVGAESAFGGKARASTRASKEPEDDESALARARAREDLVDEARSSLAKKYTAEANKLVEEGQKHRADASRLVAEVPRIAAETQRLHADAQRLHAETANTKVDTLQKKFGMVVGLVLVAVFLVILVTTALGRDKDIAAKTGQFRSDAQDSRKAFQEDLAKRMRQ</sequence>
<evidence type="ECO:0000313" key="4">
    <source>
        <dbReference type="Proteomes" id="UP001161094"/>
    </source>
</evidence>
<keyword evidence="2" id="KW-0812">Transmembrane</keyword>
<dbReference type="Proteomes" id="UP001161094">
    <property type="component" value="Unassembled WGS sequence"/>
</dbReference>
<feature type="transmembrane region" description="Helical" evidence="2">
    <location>
        <begin position="147"/>
        <end position="168"/>
    </location>
</feature>
<dbReference type="RefSeq" id="WP_054470939.1">
    <property type="nucleotide sequence ID" value="NZ_JAOCDZ010000018.1"/>
</dbReference>
<evidence type="ECO:0000256" key="1">
    <source>
        <dbReference type="SAM" id="MobiDB-lite"/>
    </source>
</evidence>
<accession>A0AA42LSJ4</accession>
<dbReference type="AlphaFoldDB" id="A0AA42LSJ4"/>
<dbReference type="EMBL" id="JAOCDZ010000018">
    <property type="protein sequence ID" value="MDH0738679.1"/>
    <property type="molecule type" value="Genomic_DNA"/>
</dbReference>
<comment type="caution">
    <text evidence="3">The sequence shown here is derived from an EMBL/GenBank/DDBJ whole genome shotgun (WGS) entry which is preliminary data.</text>
</comment>
<feature type="region of interest" description="Disordered" evidence="1">
    <location>
        <begin position="31"/>
        <end position="73"/>
    </location>
</feature>
<keyword evidence="2" id="KW-1133">Transmembrane helix</keyword>